<dbReference type="Pfam" id="PF05270">
    <property type="entry name" value="AbfB"/>
    <property type="match status" value="1"/>
</dbReference>
<feature type="compositionally biased region" description="Polar residues" evidence="6">
    <location>
        <begin position="384"/>
        <end position="401"/>
    </location>
</feature>
<evidence type="ECO:0000313" key="8">
    <source>
        <dbReference type="EMBL" id="GAA5200496.1"/>
    </source>
</evidence>
<evidence type="ECO:0000256" key="5">
    <source>
        <dbReference type="ARBA" id="ARBA00023295"/>
    </source>
</evidence>
<dbReference type="PANTHER" id="PTHR39447">
    <property type="entry name" value="ALPHA-L-ARABINOFURANOSIDASE B"/>
    <property type="match status" value="1"/>
</dbReference>
<evidence type="ECO:0000256" key="6">
    <source>
        <dbReference type="SAM" id="MobiDB-lite"/>
    </source>
</evidence>
<dbReference type="Gene3D" id="2.80.10.50">
    <property type="match status" value="1"/>
</dbReference>
<dbReference type="CDD" id="cd23399">
    <property type="entry name" value="beta-trefoil_ABD_ABFB"/>
    <property type="match status" value="1"/>
</dbReference>
<organism evidence="8 9">
    <name type="scientific">Rugosimonospora acidiphila</name>
    <dbReference type="NCBI Taxonomy" id="556531"/>
    <lineage>
        <taxon>Bacteria</taxon>
        <taxon>Bacillati</taxon>
        <taxon>Actinomycetota</taxon>
        <taxon>Actinomycetes</taxon>
        <taxon>Micromonosporales</taxon>
        <taxon>Micromonosporaceae</taxon>
        <taxon>Rugosimonospora</taxon>
    </lineage>
</organism>
<dbReference type="PROSITE" id="PS51841">
    <property type="entry name" value="LTD"/>
    <property type="match status" value="1"/>
</dbReference>
<dbReference type="PANTHER" id="PTHR39447:SF2">
    <property type="entry name" value="ALPHA-L-ARABINOFURANOSIDASE B"/>
    <property type="match status" value="1"/>
</dbReference>
<keyword evidence="4" id="KW-0325">Glycoprotein</keyword>
<keyword evidence="9" id="KW-1185">Reference proteome</keyword>
<dbReference type="InterPro" id="IPR013320">
    <property type="entry name" value="ConA-like_dom_sf"/>
</dbReference>
<dbReference type="InterPro" id="IPR036195">
    <property type="entry name" value="AbfB_ABD_sf"/>
</dbReference>
<feature type="domain" description="LTD" evidence="7">
    <location>
        <begin position="480"/>
        <end position="608"/>
    </location>
</feature>
<name>A0ABP9SS89_9ACTN</name>
<gene>
    <name evidence="8" type="ORF">GCM10023322_78510</name>
</gene>
<accession>A0ABP9SS89</accession>
<dbReference type="InterPro" id="IPR038964">
    <property type="entry name" value="ABFB"/>
</dbReference>
<dbReference type="Pfam" id="PF10633">
    <property type="entry name" value="NPCBM_assoc"/>
    <property type="match status" value="1"/>
</dbReference>
<dbReference type="Pfam" id="PF09206">
    <property type="entry name" value="ArabFuran-catal"/>
    <property type="match status" value="1"/>
</dbReference>
<protein>
    <recommendedName>
        <fullName evidence="7">LTD domain-containing protein</fullName>
    </recommendedName>
</protein>
<proteinExistence type="inferred from homology"/>
<dbReference type="Proteomes" id="UP001501570">
    <property type="component" value="Unassembled WGS sequence"/>
</dbReference>
<evidence type="ECO:0000256" key="3">
    <source>
        <dbReference type="ARBA" id="ARBA00022801"/>
    </source>
</evidence>
<keyword evidence="3" id="KW-0378">Hydrolase</keyword>
<feature type="region of interest" description="Disordered" evidence="6">
    <location>
        <begin position="381"/>
        <end position="401"/>
    </location>
</feature>
<feature type="compositionally biased region" description="Polar residues" evidence="6">
    <location>
        <begin position="875"/>
        <end position="896"/>
    </location>
</feature>
<comment type="similarity">
    <text evidence="1">Belongs to the glycosyl hydrolase 54 family.</text>
</comment>
<keyword evidence="2" id="KW-0732">Signal</keyword>
<dbReference type="InterPro" id="IPR001322">
    <property type="entry name" value="Lamin_tail_dom"/>
</dbReference>
<dbReference type="Pfam" id="PF00932">
    <property type="entry name" value="LTD"/>
    <property type="match status" value="1"/>
</dbReference>
<dbReference type="SUPFAM" id="SSF49899">
    <property type="entry name" value="Concanavalin A-like lectins/glucanases"/>
    <property type="match status" value="1"/>
</dbReference>
<comment type="caution">
    <text evidence="8">The sequence shown here is derived from an EMBL/GenBank/DDBJ whole genome shotgun (WGS) entry which is preliminary data.</text>
</comment>
<evidence type="ECO:0000256" key="2">
    <source>
        <dbReference type="ARBA" id="ARBA00022729"/>
    </source>
</evidence>
<dbReference type="InterPro" id="IPR015289">
    <property type="entry name" value="A-L-arabinofuranosidase_B_cat"/>
</dbReference>
<reference evidence="9" key="1">
    <citation type="journal article" date="2019" name="Int. J. Syst. Evol. Microbiol.">
        <title>The Global Catalogue of Microorganisms (GCM) 10K type strain sequencing project: providing services to taxonomists for standard genome sequencing and annotation.</title>
        <authorList>
            <consortium name="The Broad Institute Genomics Platform"/>
            <consortium name="The Broad Institute Genome Sequencing Center for Infectious Disease"/>
            <person name="Wu L."/>
            <person name="Ma J."/>
        </authorList>
    </citation>
    <scope>NUCLEOTIDE SEQUENCE [LARGE SCALE GENOMIC DNA]</scope>
    <source>
        <strain evidence="9">JCM 18304</strain>
    </source>
</reference>
<dbReference type="Gene3D" id="2.60.120.200">
    <property type="match status" value="1"/>
</dbReference>
<keyword evidence="5" id="KW-0326">Glycosidase</keyword>
<dbReference type="SUPFAM" id="SSF110221">
    <property type="entry name" value="AbfB domain"/>
    <property type="match status" value="1"/>
</dbReference>
<evidence type="ECO:0000259" key="7">
    <source>
        <dbReference type="PROSITE" id="PS51841"/>
    </source>
</evidence>
<dbReference type="InterPro" id="IPR007934">
    <property type="entry name" value="AbfB_ABD"/>
</dbReference>
<dbReference type="Gene3D" id="2.60.40.1260">
    <property type="entry name" value="Lamin Tail domain"/>
    <property type="match status" value="1"/>
</dbReference>
<evidence type="ECO:0000256" key="1">
    <source>
        <dbReference type="ARBA" id="ARBA00006963"/>
    </source>
</evidence>
<dbReference type="EMBL" id="BAABJQ010000043">
    <property type="protein sequence ID" value="GAA5200496.1"/>
    <property type="molecule type" value="Genomic_DNA"/>
</dbReference>
<dbReference type="InterPro" id="IPR018905">
    <property type="entry name" value="A-galactase_NEW3"/>
</dbReference>
<dbReference type="SUPFAM" id="SSF74853">
    <property type="entry name" value="Lamin A/C globular tail domain"/>
    <property type="match status" value="1"/>
</dbReference>
<dbReference type="InterPro" id="IPR036415">
    <property type="entry name" value="Lamin_tail_dom_sf"/>
</dbReference>
<sequence>MFRPGITRRHRGPIAAFAAIALAVIGISFTVASPAVAKQAAPARPPGPCDIYAAAGTPCVAAHSTTRALYAAYDGPLYQVRRASDNQVRDIGVVAPTAQPVPDPGGYADAAAQDEFCADTSCWISIVYDQSPMHNDLTQAPHGGFSGPAMGGFDNLPIADLAPITVSGHKAYGVFIEPGMGLRDDDTRGIAVDDQPEGMYWVLNGQHFNNGCCFDYGNAETDSRDDGNGTMETSYFGNATSWYHGNAPGPWVMTDQENNLVGCVNPGSTSKLCAGLPNITSRFVTAVAKGEPHHWASLGGDAQRGGLTTMFDGPRVDASYDPMRKQGAIVLGNGGDNSNGSQGTFYEGVMTAGYPSDATDSAVQANVVAAKYDVRQLSLAPASATDTPPGSQTFAPGSSQDSTLTFTNTTGSTILAVQLGLSVPPGWSAKAAGQSVFLSVPPGQSVSANFRVTSGPTDFNGDLVGNATWVIQGTGQRHAVTTTERVRDTAPVKLNEFRTGTGTDSTDQFIELYNAGPTAADISNWTLTEHPTQQPVSSTVTVPAQTTLPAGGHYLLGLSTSGLAAPARSGDSTINVRTTSGLAAGHSISIDTGAGVETRTIASVGTAATANTTLWQPLPDGPVVTIPAGSTNLPVASTSGFAVGQRLAIGYGDNLEVATVTGVGRPGTQARLSAVAPAGATNLKVTSTTNVSVGDTIRLDIGSRIENVTVATVGTSGATGTGLGLTAPLKFDHSSNLPFSDRGTGVTFAPATAFAHSSNEPVAALGTGITLDQPLSRTHAINTPVRDASVTTAGFQGQAAPDQWFGGPALSSSAGNLVLSDDNGLVADSLNYGGLVDPWTAEGYQGTSGSGQSGCRVAAPGTGRSAARYPDGTDTDSNCTDFTTSNSPTPGVTNKGFTLDPGPLVSLGMTTPGSTSNYVKHDDSDDLVVTVPVSSASSATDRQDATWVEAAGLANQTCVSFESVNKPGSYLRHQNFQFHLQPNDGSSLFSQDATFCPGTGNSGQGMSFQSVNFATRYIRSFNNTVYLASNGGTNTWDTTTSWADDSSWTVATPWAQAPQGAGG</sequence>
<feature type="region of interest" description="Disordered" evidence="6">
    <location>
        <begin position="863"/>
        <end position="897"/>
    </location>
</feature>
<dbReference type="RefSeq" id="WP_345638516.1">
    <property type="nucleotide sequence ID" value="NZ_BAABJQ010000043.1"/>
</dbReference>
<evidence type="ECO:0000313" key="9">
    <source>
        <dbReference type="Proteomes" id="UP001501570"/>
    </source>
</evidence>
<evidence type="ECO:0000256" key="4">
    <source>
        <dbReference type="ARBA" id="ARBA00023180"/>
    </source>
</evidence>